<dbReference type="Proteomes" id="UP001279734">
    <property type="component" value="Unassembled WGS sequence"/>
</dbReference>
<reference evidence="2" key="1">
    <citation type="submission" date="2023-05" db="EMBL/GenBank/DDBJ databases">
        <title>Nepenthes gracilis genome sequencing.</title>
        <authorList>
            <person name="Fukushima K."/>
        </authorList>
    </citation>
    <scope>NUCLEOTIDE SEQUENCE</scope>
    <source>
        <strain evidence="2">SING2019-196</strain>
    </source>
</reference>
<sequence length="73" mass="8236">MRHFRRLADVSADDGTRTCLLFFFIVSVCYKVNTICLVFACEKAVPLKLVSVLREPMPLFKNGAVSVYLLPPD</sequence>
<organism evidence="2 3">
    <name type="scientific">Nepenthes gracilis</name>
    <name type="common">Slender pitcher plant</name>
    <dbReference type="NCBI Taxonomy" id="150966"/>
    <lineage>
        <taxon>Eukaryota</taxon>
        <taxon>Viridiplantae</taxon>
        <taxon>Streptophyta</taxon>
        <taxon>Embryophyta</taxon>
        <taxon>Tracheophyta</taxon>
        <taxon>Spermatophyta</taxon>
        <taxon>Magnoliopsida</taxon>
        <taxon>eudicotyledons</taxon>
        <taxon>Gunneridae</taxon>
        <taxon>Pentapetalae</taxon>
        <taxon>Caryophyllales</taxon>
        <taxon>Nepenthaceae</taxon>
        <taxon>Nepenthes</taxon>
    </lineage>
</organism>
<keyword evidence="1" id="KW-1133">Transmembrane helix</keyword>
<evidence type="ECO:0000313" key="2">
    <source>
        <dbReference type="EMBL" id="GMH07967.1"/>
    </source>
</evidence>
<keyword evidence="3" id="KW-1185">Reference proteome</keyword>
<dbReference type="AlphaFoldDB" id="A0AAD3SC24"/>
<keyword evidence="1" id="KW-0472">Membrane</keyword>
<dbReference type="EMBL" id="BSYO01000007">
    <property type="protein sequence ID" value="GMH07967.1"/>
    <property type="molecule type" value="Genomic_DNA"/>
</dbReference>
<comment type="caution">
    <text evidence="2">The sequence shown here is derived from an EMBL/GenBank/DDBJ whole genome shotgun (WGS) entry which is preliminary data.</text>
</comment>
<evidence type="ECO:0000256" key="1">
    <source>
        <dbReference type="SAM" id="Phobius"/>
    </source>
</evidence>
<keyword evidence="1" id="KW-0812">Transmembrane</keyword>
<feature type="transmembrane region" description="Helical" evidence="1">
    <location>
        <begin position="20"/>
        <end position="41"/>
    </location>
</feature>
<accession>A0AAD3SC24</accession>
<protein>
    <submittedName>
        <fullName evidence="2">Uncharacterized protein</fullName>
    </submittedName>
</protein>
<gene>
    <name evidence="2" type="ORF">Nepgr_009807</name>
</gene>
<evidence type="ECO:0000313" key="3">
    <source>
        <dbReference type="Proteomes" id="UP001279734"/>
    </source>
</evidence>
<name>A0AAD3SC24_NEPGR</name>
<proteinExistence type="predicted"/>